<dbReference type="Pfam" id="PF06441">
    <property type="entry name" value="EHN"/>
    <property type="match status" value="1"/>
</dbReference>
<evidence type="ECO:0000256" key="3">
    <source>
        <dbReference type="ARBA" id="ARBA00022801"/>
    </source>
</evidence>
<dbReference type="AlphaFoldDB" id="A0AAU7Q6U3"/>
<sequence>MNLQPFTLPIADAELDDLRSRLAARWIGAIDDADWRGGTSLRFMRNLVDYWREGFDWRRQESRLNAFPQFIAEVGGQRIHFIYQRGKGLSPMP</sequence>
<protein>
    <submittedName>
        <fullName evidence="5">Epoxide hydrolase N-terminal domain-containing protein</fullName>
    </submittedName>
</protein>
<gene>
    <name evidence="5" type="ORF">ABK905_20165</name>
</gene>
<reference evidence="5" key="1">
    <citation type="submission" date="2024-06" db="EMBL/GenBank/DDBJ databases">
        <authorList>
            <person name="Coelho C."/>
            <person name="Bento M."/>
            <person name="Garcia E."/>
            <person name="Camelo A."/>
            <person name="Brandao I."/>
            <person name="Espirito Santo C."/>
            <person name="Trovao J."/>
            <person name="Verissimo A."/>
            <person name="Costa J."/>
            <person name="Tiago I."/>
        </authorList>
    </citation>
    <scope>NUCLEOTIDE SEQUENCE</scope>
    <source>
        <strain evidence="5">KWT182</strain>
    </source>
</reference>
<feature type="domain" description="Epoxide hydrolase N-terminal" evidence="4">
    <location>
        <begin position="4"/>
        <end position="87"/>
    </location>
</feature>
<dbReference type="InterPro" id="IPR010497">
    <property type="entry name" value="Epoxide_hydro_N"/>
</dbReference>
<dbReference type="InterPro" id="IPR029058">
    <property type="entry name" value="AB_hydrolase_fold"/>
</dbReference>
<evidence type="ECO:0000259" key="4">
    <source>
        <dbReference type="Pfam" id="PF06441"/>
    </source>
</evidence>
<accession>A0AAU7Q6U3</accession>
<keyword evidence="2" id="KW-0058">Aromatic hydrocarbons catabolism</keyword>
<dbReference type="Gene3D" id="3.40.50.1820">
    <property type="entry name" value="alpha/beta hydrolase"/>
    <property type="match status" value="1"/>
</dbReference>
<dbReference type="PANTHER" id="PTHR21661">
    <property type="entry name" value="EPOXIDE HYDROLASE 1-RELATED"/>
    <property type="match status" value="1"/>
</dbReference>
<evidence type="ECO:0000256" key="1">
    <source>
        <dbReference type="ARBA" id="ARBA00010088"/>
    </source>
</evidence>
<dbReference type="PANTHER" id="PTHR21661:SF35">
    <property type="entry name" value="EPOXIDE HYDROLASE"/>
    <property type="match status" value="1"/>
</dbReference>
<name>A0AAU7Q6U3_9GAMM</name>
<organism evidence="5">
    <name type="scientific">Acerihabitans sp. KWT182</name>
    <dbReference type="NCBI Taxonomy" id="3157919"/>
    <lineage>
        <taxon>Bacteria</taxon>
        <taxon>Pseudomonadati</taxon>
        <taxon>Pseudomonadota</taxon>
        <taxon>Gammaproteobacteria</taxon>
        <taxon>Enterobacterales</taxon>
        <taxon>Pectobacteriaceae</taxon>
        <taxon>Acerihabitans</taxon>
    </lineage>
</organism>
<dbReference type="GO" id="GO:0097176">
    <property type="term" value="P:epoxide metabolic process"/>
    <property type="evidence" value="ECO:0007669"/>
    <property type="project" value="TreeGrafter"/>
</dbReference>
<dbReference type="GO" id="GO:0004301">
    <property type="term" value="F:epoxide hydrolase activity"/>
    <property type="evidence" value="ECO:0007669"/>
    <property type="project" value="TreeGrafter"/>
</dbReference>
<dbReference type="EMBL" id="CP157947">
    <property type="protein sequence ID" value="XBS68857.1"/>
    <property type="molecule type" value="Genomic_DNA"/>
</dbReference>
<proteinExistence type="inferred from homology"/>
<comment type="similarity">
    <text evidence="1">Belongs to the peptidase S33 family.</text>
</comment>
<keyword evidence="3 5" id="KW-0378">Hydrolase</keyword>
<dbReference type="SUPFAM" id="SSF53474">
    <property type="entry name" value="alpha/beta-Hydrolases"/>
    <property type="match status" value="1"/>
</dbReference>
<evidence type="ECO:0000256" key="2">
    <source>
        <dbReference type="ARBA" id="ARBA00022797"/>
    </source>
</evidence>
<evidence type="ECO:0000313" key="5">
    <source>
        <dbReference type="EMBL" id="XBS68857.1"/>
    </source>
</evidence>